<dbReference type="GeneID" id="88171356"/>
<protein>
    <submittedName>
        <fullName evidence="2">Uncharacterized protein</fullName>
    </submittedName>
</protein>
<organism evidence="2 3">
    <name type="scientific">Australozyma saopauloensis</name>
    <dbReference type="NCBI Taxonomy" id="291208"/>
    <lineage>
        <taxon>Eukaryota</taxon>
        <taxon>Fungi</taxon>
        <taxon>Dikarya</taxon>
        <taxon>Ascomycota</taxon>
        <taxon>Saccharomycotina</taxon>
        <taxon>Pichiomycetes</taxon>
        <taxon>Metschnikowiaceae</taxon>
        <taxon>Australozyma</taxon>
    </lineage>
</organism>
<evidence type="ECO:0000313" key="2">
    <source>
        <dbReference type="EMBL" id="WPK23063.1"/>
    </source>
</evidence>
<evidence type="ECO:0000256" key="1">
    <source>
        <dbReference type="SAM" id="MobiDB-lite"/>
    </source>
</evidence>
<evidence type="ECO:0000313" key="3">
    <source>
        <dbReference type="Proteomes" id="UP001338582"/>
    </source>
</evidence>
<dbReference type="RefSeq" id="XP_062875450.1">
    <property type="nucleotide sequence ID" value="XM_063019380.1"/>
</dbReference>
<name>A0AAX4H3F3_9ASCO</name>
<reference evidence="2 3" key="1">
    <citation type="submission" date="2023-10" db="EMBL/GenBank/DDBJ databases">
        <title>Draft Genome Sequence of Candida saopaulonensis from a very Premature Infant with Sepsis.</title>
        <authorList>
            <person name="Ning Y."/>
            <person name="Dai R."/>
            <person name="Xiao M."/>
            <person name="Xu Y."/>
            <person name="Yan Q."/>
            <person name="Zhang L."/>
        </authorList>
    </citation>
    <scope>NUCLEOTIDE SEQUENCE [LARGE SCALE GENOMIC DNA]</scope>
    <source>
        <strain evidence="2 3">19XY460</strain>
    </source>
</reference>
<dbReference type="AlphaFoldDB" id="A0AAX4H3F3"/>
<dbReference type="Proteomes" id="UP001338582">
    <property type="component" value="Chromosome 1"/>
</dbReference>
<feature type="region of interest" description="Disordered" evidence="1">
    <location>
        <begin position="324"/>
        <end position="352"/>
    </location>
</feature>
<proteinExistence type="predicted"/>
<keyword evidence="3" id="KW-1185">Reference proteome</keyword>
<sequence>MAFKIRRVTSGLLPQQHIPSSFKDHSAHVAKTIANNGLTQLTHDDSKPPAWTLLGDGSLDPINNEFESIDTKFVSRPHIATSADDIQRTQSTTHHNSKHPRREPSLSTDAEFIRQHKLISDSNVFSPSMPAGRMGLTLKKAPFDLRLEDLEFDPSDRDLPEKHQRQIEAEDKKLQQVSNLGPTTTYNVPKSLVLDQPVKATYTPRRSSPLRQILAKDSANTSTEEVINLISESSALRPRTSKEIADQIHSSVERMRVIENVRSDSDVPATRYEDSDMKILQSLDVLLPPRSNNLEDGSKLVSNVSHQKENIVLELGSPIQSRKFRTQKTSRKNTRDGINNGRNKRQRIQSKDWSQGQWGTLRKLVQLPIPDNVIINSKAVRQRLGCMNKKELTQRVQFLKNQLQK</sequence>
<feature type="region of interest" description="Disordered" evidence="1">
    <location>
        <begin position="81"/>
        <end position="108"/>
    </location>
</feature>
<gene>
    <name evidence="2" type="ORF">PUMCH_000287</name>
</gene>
<dbReference type="EMBL" id="CP138894">
    <property type="protein sequence ID" value="WPK23063.1"/>
    <property type="molecule type" value="Genomic_DNA"/>
</dbReference>
<accession>A0AAX4H3F3</accession>
<dbReference type="KEGG" id="asau:88171356"/>